<feature type="compositionally biased region" description="Basic and acidic residues" evidence="1">
    <location>
        <begin position="157"/>
        <end position="166"/>
    </location>
</feature>
<evidence type="ECO:0000313" key="3">
    <source>
        <dbReference type="WBParaSite" id="Gr19_v10_g3778.t2"/>
    </source>
</evidence>
<evidence type="ECO:0000313" key="2">
    <source>
        <dbReference type="Proteomes" id="UP000887572"/>
    </source>
</evidence>
<feature type="region of interest" description="Disordered" evidence="1">
    <location>
        <begin position="157"/>
        <end position="176"/>
    </location>
</feature>
<reference evidence="3" key="1">
    <citation type="submission" date="2022-11" db="UniProtKB">
        <authorList>
            <consortium name="WormBaseParasite"/>
        </authorList>
    </citation>
    <scope>IDENTIFICATION</scope>
</reference>
<sequence length="284" mass="31642">MISRRPSPISKMIRWTELNSRFGTRPQNFAPQEAVFARHRLSQKWRPGIIGGGSGVIYNLRLRHSPQSTEDPLNILNEAFKYPKRQRRSPTEQNRNSTGTEEAKLKQQITEWERPGVVEGSAEKILKNWTSSGLLFHLKAKHKGTKFYEEFVHLESDKEDAQKKGTDPGAIRNSSSPRDEYCIEATCTALDQLGNTIIIWGCEPSQQPCDLYEQTIADHIKSKNVSCACSYGEKGINLTNVPSSAAKNSGSLAEIGNYDDNPIFVNMTGAYAAAGQNLPQGFVP</sequence>
<dbReference type="Proteomes" id="UP000887572">
    <property type="component" value="Unplaced"/>
</dbReference>
<accession>A0A914HSC3</accession>
<keyword evidence="2" id="KW-1185">Reference proteome</keyword>
<feature type="compositionally biased region" description="Polar residues" evidence="1">
    <location>
        <begin position="91"/>
        <end position="100"/>
    </location>
</feature>
<dbReference type="WBParaSite" id="Gr19_v10_g3778.t2">
    <property type="protein sequence ID" value="Gr19_v10_g3778.t2"/>
    <property type="gene ID" value="Gr19_v10_g3778"/>
</dbReference>
<proteinExistence type="predicted"/>
<protein>
    <submittedName>
        <fullName evidence="3">Uncharacterized protein</fullName>
    </submittedName>
</protein>
<evidence type="ECO:0000256" key="1">
    <source>
        <dbReference type="SAM" id="MobiDB-lite"/>
    </source>
</evidence>
<organism evidence="2 3">
    <name type="scientific">Globodera rostochiensis</name>
    <name type="common">Golden nematode worm</name>
    <name type="synonym">Heterodera rostochiensis</name>
    <dbReference type="NCBI Taxonomy" id="31243"/>
    <lineage>
        <taxon>Eukaryota</taxon>
        <taxon>Metazoa</taxon>
        <taxon>Ecdysozoa</taxon>
        <taxon>Nematoda</taxon>
        <taxon>Chromadorea</taxon>
        <taxon>Rhabditida</taxon>
        <taxon>Tylenchina</taxon>
        <taxon>Tylenchomorpha</taxon>
        <taxon>Tylenchoidea</taxon>
        <taxon>Heteroderidae</taxon>
        <taxon>Heteroderinae</taxon>
        <taxon>Globodera</taxon>
    </lineage>
</organism>
<name>A0A914HSC3_GLORO</name>
<dbReference type="AlphaFoldDB" id="A0A914HSC3"/>
<feature type="region of interest" description="Disordered" evidence="1">
    <location>
        <begin position="81"/>
        <end position="106"/>
    </location>
</feature>